<protein>
    <submittedName>
        <fullName evidence="2">GNAT family N-acetyltransferase</fullName>
    </submittedName>
</protein>
<name>A0ABX1AQA2_9ACTN</name>
<dbReference type="Gene3D" id="3.40.630.30">
    <property type="match status" value="1"/>
</dbReference>
<feature type="domain" description="N-acetyltransferase" evidence="1">
    <location>
        <begin position="23"/>
        <end position="131"/>
    </location>
</feature>
<dbReference type="InterPro" id="IPR000182">
    <property type="entry name" value="GNAT_dom"/>
</dbReference>
<dbReference type="SUPFAM" id="SSF55729">
    <property type="entry name" value="Acyl-CoA N-acyltransferases (Nat)"/>
    <property type="match status" value="1"/>
</dbReference>
<organism evidence="2 3">
    <name type="scientific">Streptomyces spiramenti</name>
    <dbReference type="NCBI Taxonomy" id="2720606"/>
    <lineage>
        <taxon>Bacteria</taxon>
        <taxon>Bacillati</taxon>
        <taxon>Actinomycetota</taxon>
        <taxon>Actinomycetes</taxon>
        <taxon>Kitasatosporales</taxon>
        <taxon>Streptomycetaceae</taxon>
        <taxon>Streptomyces</taxon>
    </lineage>
</organism>
<keyword evidence="3" id="KW-1185">Reference proteome</keyword>
<evidence type="ECO:0000313" key="2">
    <source>
        <dbReference type="EMBL" id="NJP67230.1"/>
    </source>
</evidence>
<dbReference type="EMBL" id="JAAVJB010000095">
    <property type="protein sequence ID" value="NJP67230.1"/>
    <property type="molecule type" value="Genomic_DNA"/>
</dbReference>
<reference evidence="2 3" key="1">
    <citation type="submission" date="2020-03" db="EMBL/GenBank/DDBJ databases">
        <title>Draft genome of Streptomyces sp. ventii, isolated from the Axial Seamount in the Pacific Ocean, and resequencing of the two type strains Streptomyces lonarensis strain NCL 716 and Streptomyces bohaiensis strain 11A07.</title>
        <authorList>
            <person name="Loughran R.M."/>
            <person name="Pfannmuller K.M."/>
            <person name="Wasson B.J."/>
            <person name="Deadmond M.C."/>
            <person name="Paddock B.E."/>
            <person name="Koyack M.J."/>
            <person name="Gallegos D.A."/>
            <person name="Mitchell E.A."/>
            <person name="Ushijima B."/>
            <person name="Saw J.H."/>
            <person name="Mcphail K.L."/>
            <person name="Videau P."/>
        </authorList>
    </citation>
    <scope>NUCLEOTIDE SEQUENCE [LARGE SCALE GENOMIC DNA]</scope>
    <source>
        <strain evidence="3">5675061</strain>
    </source>
</reference>
<evidence type="ECO:0000313" key="3">
    <source>
        <dbReference type="Proteomes" id="UP000746503"/>
    </source>
</evidence>
<dbReference type="CDD" id="cd04301">
    <property type="entry name" value="NAT_SF"/>
    <property type="match status" value="1"/>
</dbReference>
<accession>A0ABX1AQA2</accession>
<sequence>MAEVFHRRLSRWQAEDKRSKLAELYVDAYRDRADAGAPDPVAFLERFADHLQQPEFDMIVANDPALVGCAYGFRITREGSWLDRFAGIPRELEELVEVTGARQLFVVAELMVLPAYRRRGVGGRLLDQLLTRIGVPVAVVLVDPGDTETQGAFSAWGWTKAGVMAPRGDAKPQEAWCLRRDA</sequence>
<dbReference type="Proteomes" id="UP000746503">
    <property type="component" value="Unassembled WGS sequence"/>
</dbReference>
<gene>
    <name evidence="2" type="ORF">HCJ92_13205</name>
</gene>
<proteinExistence type="predicted"/>
<dbReference type="InterPro" id="IPR016181">
    <property type="entry name" value="Acyl_CoA_acyltransferase"/>
</dbReference>
<evidence type="ECO:0000259" key="1">
    <source>
        <dbReference type="Pfam" id="PF00583"/>
    </source>
</evidence>
<comment type="caution">
    <text evidence="2">The sequence shown here is derived from an EMBL/GenBank/DDBJ whole genome shotgun (WGS) entry which is preliminary data.</text>
</comment>
<dbReference type="Pfam" id="PF00583">
    <property type="entry name" value="Acetyltransf_1"/>
    <property type="match status" value="1"/>
</dbReference>
<dbReference type="RefSeq" id="WP_167933761.1">
    <property type="nucleotide sequence ID" value="NZ_JAAVJB010000095.1"/>
</dbReference>